<feature type="domain" description="Glutamine amidotransferase type-2" evidence="5">
    <location>
        <begin position="2"/>
        <end position="261"/>
    </location>
</feature>
<dbReference type="RefSeq" id="XP_013017213.1">
    <property type="nucleotide sequence ID" value="XM_013161759.1"/>
</dbReference>
<dbReference type="Pfam" id="PF00733">
    <property type="entry name" value="Asn_synthase"/>
    <property type="match status" value="1"/>
</dbReference>
<dbReference type="VEuPathDB" id="FungiDB:SOCG_03271"/>
<dbReference type="GeneID" id="25032243"/>
<evidence type="ECO:0000256" key="3">
    <source>
        <dbReference type="ARBA" id="ARBA00022962"/>
    </source>
</evidence>
<dbReference type="InterPro" id="IPR051857">
    <property type="entry name" value="Asn_synthetase_domain"/>
</dbReference>
<accession>S9Q314</accession>
<dbReference type="OrthoDB" id="300289at2759"/>
<dbReference type="Pfam" id="PF13537">
    <property type="entry name" value="GATase_7"/>
    <property type="match status" value="1"/>
</dbReference>
<keyword evidence="7" id="KW-1185">Reference proteome</keyword>
<evidence type="ECO:0000256" key="1">
    <source>
        <dbReference type="ARBA" id="ARBA00022605"/>
    </source>
</evidence>
<name>S9Q314_SCHOY</name>
<dbReference type="PROSITE" id="PS51278">
    <property type="entry name" value="GATASE_TYPE_2"/>
    <property type="match status" value="1"/>
</dbReference>
<organism evidence="6 7">
    <name type="scientific">Schizosaccharomyces octosporus (strain yFS286)</name>
    <name type="common">Fission yeast</name>
    <name type="synonym">Octosporomyces octosporus</name>
    <dbReference type="NCBI Taxonomy" id="483514"/>
    <lineage>
        <taxon>Eukaryota</taxon>
        <taxon>Fungi</taxon>
        <taxon>Dikarya</taxon>
        <taxon>Ascomycota</taxon>
        <taxon>Taphrinomycotina</taxon>
        <taxon>Schizosaccharomycetes</taxon>
        <taxon>Schizosaccharomycetales</taxon>
        <taxon>Schizosaccharomycetaceae</taxon>
        <taxon>Schizosaccharomyces</taxon>
    </lineage>
</organism>
<keyword evidence="2" id="KW-0061">Asparagine biosynthesis</keyword>
<evidence type="ECO:0000256" key="4">
    <source>
        <dbReference type="SAM" id="MobiDB-lite"/>
    </source>
</evidence>
<dbReference type="InterPro" id="IPR029055">
    <property type="entry name" value="Ntn_hydrolases_N"/>
</dbReference>
<dbReference type="InterPro" id="IPR014729">
    <property type="entry name" value="Rossmann-like_a/b/a_fold"/>
</dbReference>
<evidence type="ECO:0000256" key="2">
    <source>
        <dbReference type="ARBA" id="ARBA00022888"/>
    </source>
</evidence>
<dbReference type="OMA" id="SVYESCP"/>
<dbReference type="PANTHER" id="PTHR45937:SF1">
    <property type="entry name" value="ASPARAGINE SYNTHETASE DOMAIN-CONTAINING PROTEIN 1"/>
    <property type="match status" value="1"/>
</dbReference>
<evidence type="ECO:0000313" key="7">
    <source>
        <dbReference type="Proteomes" id="UP000016088"/>
    </source>
</evidence>
<keyword evidence="3" id="KW-0315">Glutamine amidotransferase</keyword>
<evidence type="ECO:0000259" key="5">
    <source>
        <dbReference type="PROSITE" id="PS51278"/>
    </source>
</evidence>
<dbReference type="SUPFAM" id="SSF52402">
    <property type="entry name" value="Adenine nucleotide alpha hydrolases-like"/>
    <property type="match status" value="1"/>
</dbReference>
<protein>
    <submittedName>
        <fullName evidence="6">Asparagine synthase</fullName>
    </submittedName>
</protein>
<dbReference type="CDD" id="cd01991">
    <property type="entry name" value="Asn_synthase_B_C"/>
    <property type="match status" value="1"/>
</dbReference>
<feature type="region of interest" description="Disordered" evidence="4">
    <location>
        <begin position="530"/>
        <end position="549"/>
    </location>
</feature>
<dbReference type="AlphaFoldDB" id="S9Q314"/>
<dbReference type="CDD" id="cd03766">
    <property type="entry name" value="Gn_AT_II_novel"/>
    <property type="match status" value="1"/>
</dbReference>
<evidence type="ECO:0000313" key="6">
    <source>
        <dbReference type="EMBL" id="EPX74058.1"/>
    </source>
</evidence>
<dbReference type="SUPFAM" id="SSF56235">
    <property type="entry name" value="N-terminal nucleophile aminohydrolases (Ntn hydrolases)"/>
    <property type="match status" value="1"/>
</dbReference>
<dbReference type="Gene3D" id="3.40.50.620">
    <property type="entry name" value="HUPs"/>
    <property type="match status" value="1"/>
</dbReference>
<proteinExistence type="predicted"/>
<dbReference type="GO" id="GO:0006529">
    <property type="term" value="P:asparagine biosynthetic process"/>
    <property type="evidence" value="ECO:0007669"/>
    <property type="project" value="UniProtKB-KW"/>
</dbReference>
<dbReference type="Gene3D" id="3.60.20.10">
    <property type="entry name" value="Glutamine Phosphoribosylpyrophosphate, subunit 1, domain 1"/>
    <property type="match status" value="1"/>
</dbReference>
<dbReference type="GO" id="GO:0004066">
    <property type="term" value="F:asparagine synthase (glutamine-hydrolyzing) activity"/>
    <property type="evidence" value="ECO:0007669"/>
    <property type="project" value="InterPro"/>
</dbReference>
<reference evidence="6 7" key="1">
    <citation type="journal article" date="2011" name="Science">
        <title>Comparative functional genomics of the fission yeasts.</title>
        <authorList>
            <person name="Rhind N."/>
            <person name="Chen Z."/>
            <person name="Yassour M."/>
            <person name="Thompson D.A."/>
            <person name="Haas B.J."/>
            <person name="Habib N."/>
            <person name="Wapinski I."/>
            <person name="Roy S."/>
            <person name="Lin M.F."/>
            <person name="Heiman D.I."/>
            <person name="Young S.K."/>
            <person name="Furuya K."/>
            <person name="Guo Y."/>
            <person name="Pidoux A."/>
            <person name="Chen H.M."/>
            <person name="Robbertse B."/>
            <person name="Goldberg J.M."/>
            <person name="Aoki K."/>
            <person name="Bayne E.H."/>
            <person name="Berlin A.M."/>
            <person name="Desjardins C.A."/>
            <person name="Dobbs E."/>
            <person name="Dukaj L."/>
            <person name="Fan L."/>
            <person name="FitzGerald M.G."/>
            <person name="French C."/>
            <person name="Gujja S."/>
            <person name="Hansen K."/>
            <person name="Keifenheim D."/>
            <person name="Levin J.Z."/>
            <person name="Mosher R.A."/>
            <person name="Mueller C.A."/>
            <person name="Pfiffner J."/>
            <person name="Priest M."/>
            <person name="Russ C."/>
            <person name="Smialowska A."/>
            <person name="Swoboda P."/>
            <person name="Sykes S.M."/>
            <person name="Vaughn M."/>
            <person name="Vengrova S."/>
            <person name="Yoder R."/>
            <person name="Zeng Q."/>
            <person name="Allshire R."/>
            <person name="Baulcombe D."/>
            <person name="Birren B.W."/>
            <person name="Brown W."/>
            <person name="Ekwall K."/>
            <person name="Kellis M."/>
            <person name="Leatherwood J."/>
            <person name="Levin H."/>
            <person name="Margalit H."/>
            <person name="Martienssen R."/>
            <person name="Nieduszynski C.A."/>
            <person name="Spatafora J.W."/>
            <person name="Friedman N."/>
            <person name="Dalgaard J.Z."/>
            <person name="Baumann P."/>
            <person name="Niki H."/>
            <person name="Regev A."/>
            <person name="Nusbaum C."/>
        </authorList>
    </citation>
    <scope>NUCLEOTIDE SEQUENCE [LARGE SCALE GENOMIC DNA]</scope>
    <source>
        <strain evidence="7">yFS286</strain>
    </source>
</reference>
<dbReference type="PANTHER" id="PTHR45937">
    <property type="entry name" value="ASPARAGINE SYNTHETASE DOMAIN-CONTAINING PROTEIN 1"/>
    <property type="match status" value="1"/>
</dbReference>
<dbReference type="EMBL" id="KE503206">
    <property type="protein sequence ID" value="EPX74058.1"/>
    <property type="molecule type" value="Genomic_DNA"/>
</dbReference>
<dbReference type="InterPro" id="IPR017932">
    <property type="entry name" value="GATase_2_dom"/>
</dbReference>
<dbReference type="HOGENOM" id="CLU_012368_2_0_1"/>
<keyword evidence="1" id="KW-0028">Amino-acid biosynthesis</keyword>
<gene>
    <name evidence="6" type="ORF">SOCG_03271</name>
</gene>
<dbReference type="eggNOG" id="KOG0573">
    <property type="taxonomic scope" value="Eukaryota"/>
</dbReference>
<sequence>MCGILFALSPGGIDGLSSSFVPCVRERIRARGPDAFGKFQHEVAGWNLEYESSVLHLRGPCESPTIQPHVDDDGNVLCWNGEIWQMGGEAGFDSLQCCNENDGSKLFRILKENDEDVESVLRLIQGPFAFVYYQKSKNTLWFGRDRLGRRSLLYHQEQERFILASVSHGKEFQEVPPGFYAFNLQDNHPSTPIHPFPSAFVPFHLLPLSIEIPISSSIETPLETFYAQLSESLKDRVLTIPSSNESYNNIQQTKIITPRLAVLYSGGVDCGVIARIIHDILPPNEPIDLINVAFENPRFMDTFVNADAADCFTSIPDPYNVCPDRQTGLQGWSELMNVCPGRIWNFIAVNVPYSEALKNKDLVTSLIYPNDSIMDFSIGLAFYFASKGEGVLLQSFDDIQKNHSCSPYKTPAKVLFSGLGADEQLGGYMRHLRAFERRGMEGLDEELKLDIERIPHRNLGRDDRVMSNQGKEVRYPFLDERLMALLSKMPTSSKMRLDLVGGDKLILRELARKLQTPLVGQEKKRAIQFGSKAAKMESGTGRTSGKKKL</sequence>
<dbReference type="InterPro" id="IPR001962">
    <property type="entry name" value="Asn_synthase"/>
</dbReference>
<dbReference type="Proteomes" id="UP000016088">
    <property type="component" value="Unassembled WGS sequence"/>
</dbReference>